<protein>
    <submittedName>
        <fullName evidence="2">Uncharacterized protein</fullName>
    </submittedName>
</protein>
<accession>A0A0A9HUN7</accession>
<reference evidence="2" key="1">
    <citation type="submission" date="2014-09" db="EMBL/GenBank/DDBJ databases">
        <authorList>
            <person name="Magalhaes I.L.F."/>
            <person name="Oliveira U."/>
            <person name="Santos F.R."/>
            <person name="Vidigal T.H.D.A."/>
            <person name="Brescovit A.D."/>
            <person name="Santos A.J."/>
        </authorList>
    </citation>
    <scope>NUCLEOTIDE SEQUENCE</scope>
    <source>
        <tissue evidence="2">Shoot tissue taken approximately 20 cm above the soil surface</tissue>
    </source>
</reference>
<dbReference type="AlphaFoldDB" id="A0A0A9HUN7"/>
<reference evidence="2" key="2">
    <citation type="journal article" date="2015" name="Data Brief">
        <title>Shoot transcriptome of the giant reed, Arundo donax.</title>
        <authorList>
            <person name="Barrero R.A."/>
            <person name="Guerrero F.D."/>
            <person name="Moolhuijzen P."/>
            <person name="Goolsby J.A."/>
            <person name="Tidwell J."/>
            <person name="Bellgard S.E."/>
            <person name="Bellgard M.I."/>
        </authorList>
    </citation>
    <scope>NUCLEOTIDE SEQUENCE</scope>
    <source>
        <tissue evidence="2">Shoot tissue taken approximately 20 cm above the soil surface</tissue>
    </source>
</reference>
<organism evidence="2">
    <name type="scientific">Arundo donax</name>
    <name type="common">Giant reed</name>
    <name type="synonym">Donax arundinaceus</name>
    <dbReference type="NCBI Taxonomy" id="35708"/>
    <lineage>
        <taxon>Eukaryota</taxon>
        <taxon>Viridiplantae</taxon>
        <taxon>Streptophyta</taxon>
        <taxon>Embryophyta</taxon>
        <taxon>Tracheophyta</taxon>
        <taxon>Spermatophyta</taxon>
        <taxon>Magnoliopsida</taxon>
        <taxon>Liliopsida</taxon>
        <taxon>Poales</taxon>
        <taxon>Poaceae</taxon>
        <taxon>PACMAD clade</taxon>
        <taxon>Arundinoideae</taxon>
        <taxon>Arundineae</taxon>
        <taxon>Arundo</taxon>
    </lineage>
</organism>
<sequence length="59" mass="6065">MSSLWAAPPVSPRCRACFGTSSTGRSSAGASTLMRLSRTAPPSMPPSSVAKPAMGRWGI</sequence>
<feature type="region of interest" description="Disordered" evidence="1">
    <location>
        <begin position="36"/>
        <end position="59"/>
    </location>
</feature>
<evidence type="ECO:0000313" key="2">
    <source>
        <dbReference type="EMBL" id="JAE39554.1"/>
    </source>
</evidence>
<proteinExistence type="predicted"/>
<evidence type="ECO:0000256" key="1">
    <source>
        <dbReference type="SAM" id="MobiDB-lite"/>
    </source>
</evidence>
<dbReference type="EMBL" id="GBRH01158342">
    <property type="protein sequence ID" value="JAE39554.1"/>
    <property type="molecule type" value="Transcribed_RNA"/>
</dbReference>
<name>A0A0A9HUN7_ARUDO</name>